<gene>
    <name evidence="2" type="ORF">JTE90_025258</name>
</gene>
<feature type="region of interest" description="Disordered" evidence="1">
    <location>
        <begin position="382"/>
        <end position="421"/>
    </location>
</feature>
<reference evidence="2 3" key="1">
    <citation type="journal article" date="2022" name="Nat. Ecol. Evol.">
        <title>A masculinizing supergene underlies an exaggerated male reproductive morph in a spider.</title>
        <authorList>
            <person name="Hendrickx F."/>
            <person name="De Corte Z."/>
            <person name="Sonet G."/>
            <person name="Van Belleghem S.M."/>
            <person name="Kostlbacher S."/>
            <person name="Vangestel C."/>
        </authorList>
    </citation>
    <scope>NUCLEOTIDE SEQUENCE [LARGE SCALE GENOMIC DNA]</scope>
    <source>
        <strain evidence="2">W744_W776</strain>
    </source>
</reference>
<comment type="caution">
    <text evidence="2">The sequence shown here is derived from an EMBL/GenBank/DDBJ whole genome shotgun (WGS) entry which is preliminary data.</text>
</comment>
<dbReference type="PANTHER" id="PTHR47331:SF2">
    <property type="match status" value="1"/>
</dbReference>
<feature type="compositionally biased region" description="Low complexity" evidence="1">
    <location>
        <begin position="398"/>
        <end position="410"/>
    </location>
</feature>
<proteinExistence type="predicted"/>
<evidence type="ECO:0000313" key="3">
    <source>
        <dbReference type="Proteomes" id="UP000827092"/>
    </source>
</evidence>
<evidence type="ECO:0000313" key="2">
    <source>
        <dbReference type="EMBL" id="KAG8179933.1"/>
    </source>
</evidence>
<protein>
    <recommendedName>
        <fullName evidence="4">Integrase zinc-binding domain-containing protein</fullName>
    </recommendedName>
</protein>
<sequence>MKSILLSATANDLFSSLSKPISHSEKDSCIFCEKHHESRDWLVAQKKRQKTVRALIDIALQRSYILRETAEDIGCQQCGTESLVHALFGGMKTKKEIHRRYKVKVRSLEGKGNLEVEVLIGADAAGELFTGRIQKLENGLTAVETLLGWTVMRKVEGNCLEENSFSMSSTMTSMLIQTNSIENLWKLEAIGITDPCEKQTKEELDRAAYDSVNQTVLVQDEELTPDYIQTLKLNIFKDDDGLLKVKTNLTEREDTENFKLPIVLPGKHRLVHLLIRGKHLSKLHAGLHIMMSCLRENFWIISGRKTIRTVINHCLRCKWHSSKGVETVPIGLPLDRVKDAAVFEVVGIDLAGPLEKSILWKSKRNQPLQYSSIEKTPFGEYDQKPVSVKKPEQHSVSESESVVKGVTSSGRTVRIPARLSD</sequence>
<accession>A0AAV6U7V9</accession>
<organism evidence="2 3">
    <name type="scientific">Oedothorax gibbosus</name>
    <dbReference type="NCBI Taxonomy" id="931172"/>
    <lineage>
        <taxon>Eukaryota</taxon>
        <taxon>Metazoa</taxon>
        <taxon>Ecdysozoa</taxon>
        <taxon>Arthropoda</taxon>
        <taxon>Chelicerata</taxon>
        <taxon>Arachnida</taxon>
        <taxon>Araneae</taxon>
        <taxon>Araneomorphae</taxon>
        <taxon>Entelegynae</taxon>
        <taxon>Araneoidea</taxon>
        <taxon>Linyphiidae</taxon>
        <taxon>Erigoninae</taxon>
        <taxon>Oedothorax</taxon>
    </lineage>
</organism>
<keyword evidence="3" id="KW-1185">Reference proteome</keyword>
<evidence type="ECO:0008006" key="4">
    <source>
        <dbReference type="Google" id="ProtNLM"/>
    </source>
</evidence>
<dbReference type="AlphaFoldDB" id="A0AAV6U7V9"/>
<dbReference type="PANTHER" id="PTHR47331">
    <property type="entry name" value="PHD-TYPE DOMAIN-CONTAINING PROTEIN"/>
    <property type="match status" value="1"/>
</dbReference>
<dbReference type="EMBL" id="JAFNEN010000596">
    <property type="protein sequence ID" value="KAG8179933.1"/>
    <property type="molecule type" value="Genomic_DNA"/>
</dbReference>
<dbReference type="Proteomes" id="UP000827092">
    <property type="component" value="Unassembled WGS sequence"/>
</dbReference>
<evidence type="ECO:0000256" key="1">
    <source>
        <dbReference type="SAM" id="MobiDB-lite"/>
    </source>
</evidence>
<name>A0AAV6U7V9_9ARAC</name>